<dbReference type="PROSITE" id="PS01314">
    <property type="entry name" value="UPF0047"/>
    <property type="match status" value="1"/>
</dbReference>
<dbReference type="InterPro" id="IPR035917">
    <property type="entry name" value="YjbQ-like_sf"/>
</dbReference>
<dbReference type="EMBL" id="QMQA01000064">
    <property type="protein sequence ID" value="RLE14025.1"/>
    <property type="molecule type" value="Genomic_DNA"/>
</dbReference>
<dbReference type="PANTHER" id="PTHR30615:SF8">
    <property type="entry name" value="UPF0047 PROTEIN C4A8.02C"/>
    <property type="match status" value="1"/>
</dbReference>
<dbReference type="SUPFAM" id="SSF111038">
    <property type="entry name" value="YjbQ-like"/>
    <property type="match status" value="1"/>
</dbReference>
<dbReference type="PIRSF" id="PIRSF004681">
    <property type="entry name" value="UCP004681"/>
    <property type="match status" value="1"/>
</dbReference>
<reference evidence="2 3" key="1">
    <citation type="submission" date="2018-06" db="EMBL/GenBank/DDBJ databases">
        <title>Extensive metabolic versatility and redundancy in microbially diverse, dynamic hydrothermal sediments.</title>
        <authorList>
            <person name="Dombrowski N."/>
            <person name="Teske A."/>
            <person name="Baker B.J."/>
        </authorList>
    </citation>
    <scope>NUCLEOTIDE SEQUENCE [LARGE SCALE GENOMIC DNA]</scope>
    <source>
        <strain evidence="2">B3_G15</strain>
    </source>
</reference>
<protein>
    <submittedName>
        <fullName evidence="2">YjbQ family protein</fullName>
    </submittedName>
</protein>
<comment type="similarity">
    <text evidence="1">Belongs to the UPF0047 family.</text>
</comment>
<evidence type="ECO:0000313" key="3">
    <source>
        <dbReference type="Proteomes" id="UP000280417"/>
    </source>
</evidence>
<evidence type="ECO:0000256" key="1">
    <source>
        <dbReference type="ARBA" id="ARBA00005534"/>
    </source>
</evidence>
<organism evidence="2 3">
    <name type="scientific">Aerophobetes bacterium</name>
    <dbReference type="NCBI Taxonomy" id="2030807"/>
    <lineage>
        <taxon>Bacteria</taxon>
        <taxon>Candidatus Aerophobota</taxon>
    </lineage>
</organism>
<dbReference type="PANTHER" id="PTHR30615">
    <property type="entry name" value="UNCHARACTERIZED PROTEIN YJBQ-RELATED"/>
    <property type="match status" value="1"/>
</dbReference>
<name>A0A662DEY1_UNCAE</name>
<accession>A0A662DEY1</accession>
<dbReference type="AlphaFoldDB" id="A0A662DEY1"/>
<dbReference type="Gene3D" id="2.60.120.460">
    <property type="entry name" value="YjbQ-like"/>
    <property type="match status" value="1"/>
</dbReference>
<dbReference type="NCBIfam" id="TIGR00149">
    <property type="entry name" value="TIGR00149_YjbQ"/>
    <property type="match status" value="1"/>
</dbReference>
<dbReference type="Proteomes" id="UP000280417">
    <property type="component" value="Unassembled WGS sequence"/>
</dbReference>
<evidence type="ECO:0000313" key="2">
    <source>
        <dbReference type="EMBL" id="RLE14025.1"/>
    </source>
</evidence>
<sequence>MTKVLNITTRSRVEFIDVTDRIEQVVKEAKVKTGVCWIFAPHTTAAVAINEGADPSVRRDIINWLEETIPRTGNYQHLEGNSPAHIKASLLGSSRAVIIENGDLHLGTWQSIYFCEFDGPRRRKLIVKILEG</sequence>
<gene>
    <name evidence="2" type="ORF">DRJ04_03145</name>
</gene>
<comment type="caution">
    <text evidence="2">The sequence shown here is derived from an EMBL/GenBank/DDBJ whole genome shotgun (WGS) entry which is preliminary data.</text>
</comment>
<proteinExistence type="inferred from homology"/>
<dbReference type="Pfam" id="PF01894">
    <property type="entry name" value="YjbQ"/>
    <property type="match status" value="1"/>
</dbReference>
<dbReference type="InterPro" id="IPR001602">
    <property type="entry name" value="UPF0047_YjbQ-like"/>
</dbReference>